<dbReference type="HOGENOM" id="CLU_000288_63_44_0"/>
<dbReference type="RefSeq" id="WP_013628737.1">
    <property type="nucleotide sequence ID" value="NC_015174.1"/>
</dbReference>
<reference evidence="8" key="1">
    <citation type="submission" date="2011-02" db="EMBL/GenBank/DDBJ databases">
        <title>The complete genome of Planctomyces brasiliensis DSM 5305.</title>
        <authorList>
            <person name="Lucas S."/>
            <person name="Copeland A."/>
            <person name="Lapidus A."/>
            <person name="Bruce D."/>
            <person name="Goodwin L."/>
            <person name="Pitluck S."/>
            <person name="Kyrpides N."/>
            <person name="Mavromatis K."/>
            <person name="Pagani I."/>
            <person name="Ivanova N."/>
            <person name="Ovchinnikova G."/>
            <person name="Lu M."/>
            <person name="Detter J.C."/>
            <person name="Han C."/>
            <person name="Land M."/>
            <person name="Hauser L."/>
            <person name="Markowitz V."/>
            <person name="Cheng J.-F."/>
            <person name="Hugenholtz P."/>
            <person name="Woyke T."/>
            <person name="Wu D."/>
            <person name="Tindall B."/>
            <person name="Pomrenke H.G."/>
            <person name="Brambilla E."/>
            <person name="Klenk H.-P."/>
            <person name="Eisen J.A."/>
        </authorList>
    </citation>
    <scope>NUCLEOTIDE SEQUENCE [LARGE SCALE GENOMIC DNA]</scope>
    <source>
        <strain evidence="8">ATCC 49424 / DSM 5305 / JCM 21570 / NBRC 103401 / IFAM 1448</strain>
    </source>
</reference>
<dbReference type="GO" id="GO:0004674">
    <property type="term" value="F:protein serine/threonine kinase activity"/>
    <property type="evidence" value="ECO:0007669"/>
    <property type="project" value="UniProtKB-KW"/>
</dbReference>
<dbReference type="PROSITE" id="PS00109">
    <property type="entry name" value="PROTEIN_KINASE_TYR"/>
    <property type="match status" value="1"/>
</dbReference>
<dbReference type="KEGG" id="pbs:Plabr_2412"/>
<dbReference type="Pfam" id="PF00069">
    <property type="entry name" value="Pkinase"/>
    <property type="match status" value="1"/>
</dbReference>
<evidence type="ECO:0000256" key="2">
    <source>
        <dbReference type="ARBA" id="ARBA00022679"/>
    </source>
</evidence>
<dbReference type="CDD" id="cd14014">
    <property type="entry name" value="STKc_PknB_like"/>
    <property type="match status" value="1"/>
</dbReference>
<dbReference type="GO" id="GO:0005524">
    <property type="term" value="F:ATP binding"/>
    <property type="evidence" value="ECO:0007669"/>
    <property type="project" value="UniProtKB-KW"/>
</dbReference>
<dbReference type="PANTHER" id="PTHR24351">
    <property type="entry name" value="RIBOSOMAL PROTEIN S6 KINASE"/>
    <property type="match status" value="1"/>
</dbReference>
<keyword evidence="2" id="KW-0808">Transferase</keyword>
<dbReference type="Gene3D" id="3.30.200.20">
    <property type="entry name" value="Phosphorylase Kinase, domain 1"/>
    <property type="match status" value="1"/>
</dbReference>
<dbReference type="InterPro" id="IPR011009">
    <property type="entry name" value="Kinase-like_dom_sf"/>
</dbReference>
<dbReference type="Gene3D" id="1.10.510.10">
    <property type="entry name" value="Transferase(Phosphotransferase) domain 1"/>
    <property type="match status" value="1"/>
</dbReference>
<dbReference type="Proteomes" id="UP000006860">
    <property type="component" value="Chromosome"/>
</dbReference>
<keyword evidence="4 7" id="KW-0418">Kinase</keyword>
<keyword evidence="8" id="KW-1185">Reference proteome</keyword>
<dbReference type="eggNOG" id="COG0515">
    <property type="taxonomic scope" value="Bacteria"/>
</dbReference>
<dbReference type="OrthoDB" id="6111975at2"/>
<dbReference type="SUPFAM" id="SSF56112">
    <property type="entry name" value="Protein kinase-like (PK-like)"/>
    <property type="match status" value="1"/>
</dbReference>
<name>F0SN09_RUBBR</name>
<dbReference type="STRING" id="756272.Plabr_2412"/>
<protein>
    <submittedName>
        <fullName evidence="7">Serine/threonine protein kinase</fullName>
    </submittedName>
</protein>
<evidence type="ECO:0000256" key="4">
    <source>
        <dbReference type="ARBA" id="ARBA00022777"/>
    </source>
</evidence>
<evidence type="ECO:0000313" key="7">
    <source>
        <dbReference type="EMBL" id="ADY60013.1"/>
    </source>
</evidence>
<dbReference type="PROSITE" id="PS50011">
    <property type="entry name" value="PROTEIN_KINASE_DOM"/>
    <property type="match status" value="1"/>
</dbReference>
<organism evidence="7 8">
    <name type="scientific">Rubinisphaera brasiliensis (strain ATCC 49424 / DSM 5305 / JCM 21570 / IAM 15109 / NBRC 103401 / IFAM 1448)</name>
    <name type="common">Planctomyces brasiliensis</name>
    <dbReference type="NCBI Taxonomy" id="756272"/>
    <lineage>
        <taxon>Bacteria</taxon>
        <taxon>Pseudomonadati</taxon>
        <taxon>Planctomycetota</taxon>
        <taxon>Planctomycetia</taxon>
        <taxon>Planctomycetales</taxon>
        <taxon>Planctomycetaceae</taxon>
        <taxon>Rubinisphaera</taxon>
    </lineage>
</organism>
<proteinExistence type="predicted"/>
<dbReference type="InterPro" id="IPR000719">
    <property type="entry name" value="Prot_kinase_dom"/>
</dbReference>
<keyword evidence="5" id="KW-0067">ATP-binding</keyword>
<feature type="domain" description="Protein kinase" evidence="6">
    <location>
        <begin position="25"/>
        <end position="288"/>
    </location>
</feature>
<evidence type="ECO:0000256" key="3">
    <source>
        <dbReference type="ARBA" id="ARBA00022741"/>
    </source>
</evidence>
<sequence>MGILKKLFQRGDDSRANQIDLKSRFQLISQMGLGTMSKVWKAEDRQLQKTVALKIIDREMQEQINAKFPKADRPSEGEVSVSLQHPHIVKTYEYGVSTNNEPFLVMEHVEGYGLQQLTTAQNSSMNKYRLRWIVQIGEALTYFHSRNFIHRDFCPKNILVAKKGGIKLIDFGLVVPNTPPFQQPGNRTGTADYMAPELVKRQKTDQRIDVYSYAVTCYEMYTGALPYPSGRSLEVIVRNLNSPPADIREACPDIDPRAEAIIKKGLEKHPDDRWQTAMEMTLAFRELLR</sequence>
<keyword evidence="3" id="KW-0547">Nucleotide-binding</keyword>
<dbReference type="EMBL" id="CP002546">
    <property type="protein sequence ID" value="ADY60013.1"/>
    <property type="molecule type" value="Genomic_DNA"/>
</dbReference>
<gene>
    <name evidence="7" type="ordered locus">Plabr_2412</name>
</gene>
<keyword evidence="1 7" id="KW-0723">Serine/threonine-protein kinase</keyword>
<accession>F0SN09</accession>
<evidence type="ECO:0000259" key="6">
    <source>
        <dbReference type="PROSITE" id="PS50011"/>
    </source>
</evidence>
<evidence type="ECO:0000313" key="8">
    <source>
        <dbReference type="Proteomes" id="UP000006860"/>
    </source>
</evidence>
<evidence type="ECO:0000256" key="5">
    <source>
        <dbReference type="ARBA" id="ARBA00022840"/>
    </source>
</evidence>
<dbReference type="AlphaFoldDB" id="F0SN09"/>
<dbReference type="InterPro" id="IPR008266">
    <property type="entry name" value="Tyr_kinase_AS"/>
</dbReference>
<evidence type="ECO:0000256" key="1">
    <source>
        <dbReference type="ARBA" id="ARBA00022527"/>
    </source>
</evidence>